<comment type="caution">
    <text evidence="1">The sequence shown here is derived from an EMBL/GenBank/DDBJ whole genome shotgun (WGS) entry which is preliminary data.</text>
</comment>
<organism evidence="1 2">
    <name type="scientific">Nitratireductor arenosus</name>
    <dbReference type="NCBI Taxonomy" id="2682096"/>
    <lineage>
        <taxon>Bacteria</taxon>
        <taxon>Pseudomonadati</taxon>
        <taxon>Pseudomonadota</taxon>
        <taxon>Alphaproteobacteria</taxon>
        <taxon>Hyphomicrobiales</taxon>
        <taxon>Phyllobacteriaceae</taxon>
        <taxon>Nitratireductor</taxon>
    </lineage>
</organism>
<dbReference type="EMBL" id="WPHG01000003">
    <property type="protein sequence ID" value="MVA98010.1"/>
    <property type="molecule type" value="Genomic_DNA"/>
</dbReference>
<proteinExistence type="predicted"/>
<dbReference type="AlphaFoldDB" id="A0A844QJ67"/>
<gene>
    <name evidence="1" type="ORF">GN330_12230</name>
</gene>
<reference evidence="1 2" key="1">
    <citation type="submission" date="2019-12" db="EMBL/GenBank/DDBJ databases">
        <title>Nitratireductor arenosus sp. nov., Isolated from sea sand, Jeju island, South Korea.</title>
        <authorList>
            <person name="Kim W."/>
        </authorList>
    </citation>
    <scope>NUCLEOTIDE SEQUENCE [LARGE SCALE GENOMIC DNA]</scope>
    <source>
        <strain evidence="1 2">CAU 1489</strain>
    </source>
</reference>
<name>A0A844QJ67_9HYPH</name>
<accession>A0A844QJ67</accession>
<dbReference type="Proteomes" id="UP000463224">
    <property type="component" value="Unassembled WGS sequence"/>
</dbReference>
<sequence>MIEFPCATIFAACPFAHAAAARNHVAPVVDDAEANIVPWQADTAGGEPIVTAGAGVGGA</sequence>
<dbReference type="RefSeq" id="WP_156712999.1">
    <property type="nucleotide sequence ID" value="NZ_WPHG01000003.1"/>
</dbReference>
<protein>
    <submittedName>
        <fullName evidence="1">Uncharacterized protein</fullName>
    </submittedName>
</protein>
<evidence type="ECO:0000313" key="2">
    <source>
        <dbReference type="Proteomes" id="UP000463224"/>
    </source>
</evidence>
<evidence type="ECO:0000313" key="1">
    <source>
        <dbReference type="EMBL" id="MVA98010.1"/>
    </source>
</evidence>
<keyword evidence="2" id="KW-1185">Reference proteome</keyword>